<sequence length="235" mass="26876">MKDSKKERDQELALSQVKKSVDQVYDGIMGNALFILVNIHILIFLLFAEPDNLAVYYLLMALVMIPLYPAYTALYIALGGAGEDKSNIYKRFFEGYRKQFKKTIVLGTLGSFFTAFMLNNSLFFSIIDQNGMRRAVDILLIFVLMFLLGLVPLIAEEKGTLKEHLKKMRIKLFQGVLRGAAALLILFVSVYFGRLIIFPLVIGFSLAAYVQRILYKHQKDRDLSEKQEANKKTRK</sequence>
<feature type="transmembrane region" description="Helical" evidence="1">
    <location>
        <begin position="28"/>
        <end position="48"/>
    </location>
</feature>
<evidence type="ECO:0000313" key="3">
    <source>
        <dbReference type="Proteomes" id="UP000183255"/>
    </source>
</evidence>
<gene>
    <name evidence="2" type="ORF">SAMN05421804_103361</name>
</gene>
<dbReference type="AlphaFoldDB" id="A0A1G8MDN1"/>
<name>A0A1G8MDN1_9CLOT</name>
<feature type="transmembrane region" description="Helical" evidence="1">
    <location>
        <begin position="138"/>
        <end position="155"/>
    </location>
</feature>
<organism evidence="2 3">
    <name type="scientific">Proteiniclasticum ruminis</name>
    <dbReference type="NCBI Taxonomy" id="398199"/>
    <lineage>
        <taxon>Bacteria</taxon>
        <taxon>Bacillati</taxon>
        <taxon>Bacillota</taxon>
        <taxon>Clostridia</taxon>
        <taxon>Eubacteriales</taxon>
        <taxon>Clostridiaceae</taxon>
        <taxon>Proteiniclasticum</taxon>
    </lineage>
</organism>
<feature type="transmembrane region" description="Helical" evidence="1">
    <location>
        <begin position="175"/>
        <end position="192"/>
    </location>
</feature>
<accession>A0A1G8MDN1</accession>
<evidence type="ECO:0000256" key="1">
    <source>
        <dbReference type="SAM" id="Phobius"/>
    </source>
</evidence>
<proteinExistence type="predicted"/>
<dbReference type="Pfam" id="PF04854">
    <property type="entry name" value="DUF624"/>
    <property type="match status" value="1"/>
</dbReference>
<keyword evidence="1" id="KW-0472">Membrane</keyword>
<keyword evidence="1" id="KW-0812">Transmembrane</keyword>
<feature type="transmembrane region" description="Helical" evidence="1">
    <location>
        <begin position="103"/>
        <end position="126"/>
    </location>
</feature>
<feature type="transmembrane region" description="Helical" evidence="1">
    <location>
        <begin position="54"/>
        <end position="82"/>
    </location>
</feature>
<evidence type="ECO:0000313" key="2">
    <source>
        <dbReference type="EMBL" id="SDI65985.1"/>
    </source>
</evidence>
<dbReference type="Proteomes" id="UP000183255">
    <property type="component" value="Unassembled WGS sequence"/>
</dbReference>
<reference evidence="2 3" key="1">
    <citation type="submission" date="2016-10" db="EMBL/GenBank/DDBJ databases">
        <authorList>
            <person name="de Groot N.N."/>
        </authorList>
    </citation>
    <scope>NUCLEOTIDE SEQUENCE [LARGE SCALE GENOMIC DNA]</scope>
    <source>
        <strain evidence="2 3">CGMCC 1.5058</strain>
    </source>
</reference>
<feature type="transmembrane region" description="Helical" evidence="1">
    <location>
        <begin position="198"/>
        <end position="215"/>
    </location>
</feature>
<protein>
    <submittedName>
        <fullName evidence="2">Uncharacterized membrane protein YesL</fullName>
    </submittedName>
</protein>
<dbReference type="InterPro" id="IPR006938">
    <property type="entry name" value="DUF624"/>
</dbReference>
<keyword evidence="1" id="KW-1133">Transmembrane helix</keyword>
<dbReference type="RefSeq" id="WP_031574730.1">
    <property type="nucleotide sequence ID" value="NZ_FNDZ01000003.1"/>
</dbReference>
<dbReference type="EMBL" id="FNDZ01000003">
    <property type="protein sequence ID" value="SDI65985.1"/>
    <property type="molecule type" value="Genomic_DNA"/>
</dbReference>